<name>I1CFH8_RHIO9</name>
<dbReference type="GeneID" id="93618884"/>
<dbReference type="Proteomes" id="UP000009138">
    <property type="component" value="Unassembled WGS sequence"/>
</dbReference>
<evidence type="ECO:0000256" key="1">
    <source>
        <dbReference type="SAM" id="MobiDB-lite"/>
    </source>
</evidence>
<gene>
    <name evidence="2" type="ORF">RO3G_11919</name>
</gene>
<dbReference type="InParanoid" id="I1CFH8"/>
<dbReference type="VEuPathDB" id="FungiDB:RO3G_11919"/>
<proteinExistence type="predicted"/>
<feature type="region of interest" description="Disordered" evidence="1">
    <location>
        <begin position="73"/>
        <end position="94"/>
    </location>
</feature>
<protein>
    <submittedName>
        <fullName evidence="2">Uncharacterized protein</fullName>
    </submittedName>
</protein>
<dbReference type="EMBL" id="CH476740">
    <property type="protein sequence ID" value="EIE87208.1"/>
    <property type="molecule type" value="Genomic_DNA"/>
</dbReference>
<reference evidence="2 3" key="1">
    <citation type="journal article" date="2009" name="PLoS Genet.">
        <title>Genomic analysis of the basal lineage fungus Rhizopus oryzae reveals a whole-genome duplication.</title>
        <authorList>
            <person name="Ma L.-J."/>
            <person name="Ibrahim A.S."/>
            <person name="Skory C."/>
            <person name="Grabherr M.G."/>
            <person name="Burger G."/>
            <person name="Butler M."/>
            <person name="Elias M."/>
            <person name="Idnurm A."/>
            <person name="Lang B.F."/>
            <person name="Sone T."/>
            <person name="Abe A."/>
            <person name="Calvo S.E."/>
            <person name="Corrochano L.M."/>
            <person name="Engels R."/>
            <person name="Fu J."/>
            <person name="Hansberg W."/>
            <person name="Kim J.-M."/>
            <person name="Kodira C.D."/>
            <person name="Koehrsen M.J."/>
            <person name="Liu B."/>
            <person name="Miranda-Saavedra D."/>
            <person name="O'Leary S."/>
            <person name="Ortiz-Castellanos L."/>
            <person name="Poulter R."/>
            <person name="Rodriguez-Romero J."/>
            <person name="Ruiz-Herrera J."/>
            <person name="Shen Y.-Q."/>
            <person name="Zeng Q."/>
            <person name="Galagan J."/>
            <person name="Birren B.W."/>
            <person name="Cuomo C.A."/>
            <person name="Wickes B.L."/>
        </authorList>
    </citation>
    <scope>NUCLEOTIDE SEQUENCE [LARGE SCALE GENOMIC DNA]</scope>
    <source>
        <strain evidence="3">RA 99-880 / ATCC MYA-4621 / FGSC 9543 / NRRL 43880</strain>
    </source>
</reference>
<dbReference type="STRING" id="246409.I1CFH8"/>
<feature type="compositionally biased region" description="Polar residues" evidence="1">
    <location>
        <begin position="73"/>
        <end position="87"/>
    </location>
</feature>
<keyword evidence="3" id="KW-1185">Reference proteome</keyword>
<evidence type="ECO:0000313" key="2">
    <source>
        <dbReference type="EMBL" id="EIE87208.1"/>
    </source>
</evidence>
<dbReference type="RefSeq" id="XP_067522604.1">
    <property type="nucleotide sequence ID" value="XM_067666503.1"/>
</dbReference>
<organism evidence="2 3">
    <name type="scientific">Rhizopus delemar (strain RA 99-880 / ATCC MYA-4621 / FGSC 9543 / NRRL 43880)</name>
    <name type="common">Mucormycosis agent</name>
    <name type="synonym">Rhizopus arrhizus var. delemar</name>
    <dbReference type="NCBI Taxonomy" id="246409"/>
    <lineage>
        <taxon>Eukaryota</taxon>
        <taxon>Fungi</taxon>
        <taxon>Fungi incertae sedis</taxon>
        <taxon>Mucoromycota</taxon>
        <taxon>Mucoromycotina</taxon>
        <taxon>Mucoromycetes</taxon>
        <taxon>Mucorales</taxon>
        <taxon>Mucorineae</taxon>
        <taxon>Rhizopodaceae</taxon>
        <taxon>Rhizopus</taxon>
    </lineage>
</organism>
<dbReference type="AlphaFoldDB" id="I1CFH8"/>
<evidence type="ECO:0000313" key="3">
    <source>
        <dbReference type="Proteomes" id="UP000009138"/>
    </source>
</evidence>
<accession>I1CFH8</accession>
<sequence length="94" mass="10588">MTYHENTKGHSIRAVKVHAGWSINSNTFERFYYKPTNQDSSSTAITHSIFSQAENSITLGEGVMPTEIDLETISNPNVGETNSNNVIDTHPWYR</sequence>